<feature type="domain" description="RCC1-like" evidence="3">
    <location>
        <begin position="3"/>
        <end position="371"/>
    </location>
</feature>
<keyword evidence="5" id="KW-1185">Reference proteome</keyword>
<gene>
    <name evidence="4" type="ORF">NADFUDRAFT_50499</name>
</gene>
<accession>A0A1E3PMC6</accession>
<feature type="repeat" description="RCC1" evidence="2">
    <location>
        <begin position="319"/>
        <end position="377"/>
    </location>
</feature>
<sequence>MKLLSFGSNGNFQLGLNHSDDTDCPQRVLFEDDTVSLNGLLSVACGGNHTVLITNDHSAYFSGDNSCNQCGILLKDGHVLPRFRKLVDVFEPGSAEPVKWKLAAAGWEYSILISTDNKIYSAGFGPKGELGQGSNVQSSDCFKRLNWFPIQNTSVVEVVASLSHVVLRLDNGELWGWGVARKGQVGEPAISSIWEPRQVLVNGKPTSLVRAVDCGRMFTVFVDTDNKLQILGDDRHVKYNRTEIPLDLTLYQQMKCTWSSVHILDNSGKVLSWGNNSHGQLAPEVIRLNVSGYNSIPDIQLCEISTGTEHVLGLSLDRQVVYAWGWGEHGNCGRIDDSKRVDNDSVNYPNIVYEATEAQKVIAIFGGYASSWILIEDELP</sequence>
<dbReference type="InterPro" id="IPR058923">
    <property type="entry name" value="RCC1-like_dom"/>
</dbReference>
<dbReference type="InterPro" id="IPR000408">
    <property type="entry name" value="Reg_chr_condens"/>
</dbReference>
<feature type="repeat" description="RCC1" evidence="2">
    <location>
        <begin position="117"/>
        <end position="171"/>
    </location>
</feature>
<dbReference type="Gene3D" id="2.130.10.30">
    <property type="entry name" value="Regulator of chromosome condensation 1/beta-lactamase-inhibitor protein II"/>
    <property type="match status" value="2"/>
</dbReference>
<dbReference type="Pfam" id="PF25390">
    <property type="entry name" value="WD40_RLD"/>
    <property type="match status" value="1"/>
</dbReference>
<keyword evidence="1" id="KW-0677">Repeat</keyword>
<dbReference type="PANTHER" id="PTHR22870">
    <property type="entry name" value="REGULATOR OF CHROMOSOME CONDENSATION"/>
    <property type="match status" value="1"/>
</dbReference>
<proteinExistence type="predicted"/>
<dbReference type="AlphaFoldDB" id="A0A1E3PMC6"/>
<dbReference type="PANTHER" id="PTHR22870:SF466">
    <property type="entry name" value="ANKYRIN REPEAT-CONTAINING PROTEIN"/>
    <property type="match status" value="1"/>
</dbReference>
<feature type="repeat" description="RCC1" evidence="2">
    <location>
        <begin position="1"/>
        <end position="56"/>
    </location>
</feature>
<dbReference type="PRINTS" id="PR00633">
    <property type="entry name" value="RCCNDNSATION"/>
</dbReference>
<evidence type="ECO:0000259" key="3">
    <source>
        <dbReference type="Pfam" id="PF25390"/>
    </source>
</evidence>
<dbReference type="STRING" id="857566.A0A1E3PMC6"/>
<evidence type="ECO:0000313" key="5">
    <source>
        <dbReference type="Proteomes" id="UP000095009"/>
    </source>
</evidence>
<dbReference type="OrthoDB" id="5370059at2759"/>
<reference evidence="4 5" key="1">
    <citation type="journal article" date="2016" name="Proc. Natl. Acad. Sci. U.S.A.">
        <title>Comparative genomics of biotechnologically important yeasts.</title>
        <authorList>
            <person name="Riley R."/>
            <person name="Haridas S."/>
            <person name="Wolfe K.H."/>
            <person name="Lopes M.R."/>
            <person name="Hittinger C.T."/>
            <person name="Goeker M."/>
            <person name="Salamov A.A."/>
            <person name="Wisecaver J.H."/>
            <person name="Long T.M."/>
            <person name="Calvey C.H."/>
            <person name="Aerts A.L."/>
            <person name="Barry K.W."/>
            <person name="Choi C."/>
            <person name="Clum A."/>
            <person name="Coughlan A.Y."/>
            <person name="Deshpande S."/>
            <person name="Douglass A.P."/>
            <person name="Hanson S.J."/>
            <person name="Klenk H.-P."/>
            <person name="LaButti K.M."/>
            <person name="Lapidus A."/>
            <person name="Lindquist E.A."/>
            <person name="Lipzen A.M."/>
            <person name="Meier-Kolthoff J.P."/>
            <person name="Ohm R.A."/>
            <person name="Otillar R.P."/>
            <person name="Pangilinan J.L."/>
            <person name="Peng Y."/>
            <person name="Rokas A."/>
            <person name="Rosa C.A."/>
            <person name="Scheuner C."/>
            <person name="Sibirny A.A."/>
            <person name="Slot J.C."/>
            <person name="Stielow J.B."/>
            <person name="Sun H."/>
            <person name="Kurtzman C.P."/>
            <person name="Blackwell M."/>
            <person name="Grigoriev I.V."/>
            <person name="Jeffries T.W."/>
        </authorList>
    </citation>
    <scope>NUCLEOTIDE SEQUENCE [LARGE SCALE GENOMIC DNA]</scope>
    <source>
        <strain evidence="4 5">DSM 6958</strain>
    </source>
</reference>
<feature type="repeat" description="RCC1" evidence="2">
    <location>
        <begin position="268"/>
        <end position="317"/>
    </location>
</feature>
<dbReference type="PROSITE" id="PS50012">
    <property type="entry name" value="RCC1_3"/>
    <property type="match status" value="5"/>
</dbReference>
<dbReference type="SUPFAM" id="SSF50985">
    <property type="entry name" value="RCC1/BLIP-II"/>
    <property type="match status" value="1"/>
</dbReference>
<evidence type="ECO:0000256" key="1">
    <source>
        <dbReference type="ARBA" id="ARBA00022737"/>
    </source>
</evidence>
<organism evidence="4 5">
    <name type="scientific">Nadsonia fulvescens var. elongata DSM 6958</name>
    <dbReference type="NCBI Taxonomy" id="857566"/>
    <lineage>
        <taxon>Eukaryota</taxon>
        <taxon>Fungi</taxon>
        <taxon>Dikarya</taxon>
        <taxon>Ascomycota</taxon>
        <taxon>Saccharomycotina</taxon>
        <taxon>Dipodascomycetes</taxon>
        <taxon>Dipodascales</taxon>
        <taxon>Dipodascales incertae sedis</taxon>
        <taxon>Nadsonia</taxon>
    </lineage>
</organism>
<dbReference type="EMBL" id="KV454408">
    <property type="protein sequence ID" value="ODQ66583.1"/>
    <property type="molecule type" value="Genomic_DNA"/>
</dbReference>
<name>A0A1E3PMC6_9ASCO</name>
<evidence type="ECO:0000313" key="4">
    <source>
        <dbReference type="EMBL" id="ODQ66583.1"/>
    </source>
</evidence>
<dbReference type="PROSITE" id="PS00626">
    <property type="entry name" value="RCC1_2"/>
    <property type="match status" value="1"/>
</dbReference>
<feature type="repeat" description="RCC1" evidence="2">
    <location>
        <begin position="172"/>
        <end position="225"/>
    </location>
</feature>
<dbReference type="InterPro" id="IPR009091">
    <property type="entry name" value="RCC1/BLIP-II"/>
</dbReference>
<dbReference type="InterPro" id="IPR051210">
    <property type="entry name" value="Ub_ligase/GEF_domain"/>
</dbReference>
<dbReference type="Proteomes" id="UP000095009">
    <property type="component" value="Unassembled WGS sequence"/>
</dbReference>
<evidence type="ECO:0000256" key="2">
    <source>
        <dbReference type="PROSITE-ProRule" id="PRU00235"/>
    </source>
</evidence>
<protein>
    <submittedName>
        <fullName evidence="4">RCC1/BLIP-II protein</fullName>
    </submittedName>
</protein>